<dbReference type="Proteomes" id="UP000683421">
    <property type="component" value="Chromosome"/>
</dbReference>
<dbReference type="InterPro" id="IPR006440">
    <property type="entry name" value="Doc"/>
</dbReference>
<dbReference type="PANTHER" id="PTHR35810:SF1">
    <property type="entry name" value="CYTOPLASMIC PROTEIN"/>
    <property type="match status" value="1"/>
</dbReference>
<protein>
    <submittedName>
        <fullName evidence="2">Virulence protein RhuM/Fic/DOC family protein</fullName>
    </submittedName>
</protein>
<evidence type="ECO:0000313" key="2">
    <source>
        <dbReference type="EMBL" id="QWV00068.1"/>
    </source>
</evidence>
<feature type="domain" description="Fido" evidence="1">
    <location>
        <begin position="183"/>
        <end position="320"/>
    </location>
</feature>
<dbReference type="RefSeq" id="WP_216692710.1">
    <property type="nucleotide sequence ID" value="NZ_CP076680.1"/>
</dbReference>
<evidence type="ECO:0000313" key="3">
    <source>
        <dbReference type="Proteomes" id="UP000683421"/>
    </source>
</evidence>
<proteinExistence type="predicted"/>
<gene>
    <name evidence="2" type="ORF">KQR59_04075</name>
</gene>
<dbReference type="AlphaFoldDB" id="A0AAJ4NQN4"/>
<dbReference type="PANTHER" id="PTHR35810">
    <property type="entry name" value="CYTOPLASMIC PROTEIN-RELATED"/>
    <property type="match status" value="1"/>
</dbReference>
<dbReference type="Pfam" id="PF13310">
    <property type="entry name" value="Virulence_RhuM"/>
    <property type="match status" value="1"/>
</dbReference>
<dbReference type="InterPro" id="IPR011204">
    <property type="entry name" value="Virulence_RhuM-like"/>
</dbReference>
<reference evidence="2 3" key="1">
    <citation type="submission" date="2021-06" db="EMBL/GenBank/DDBJ databases">
        <title>Ulceroglandular infection and bacteremia caused by Francisella salimarina in an immunocompromised patient, France.</title>
        <authorList>
            <person name="Hennebique A."/>
            <person name="Caspar Y."/>
            <person name="Maurin M."/>
            <person name="Boisset S."/>
            <person name="Pelloux I."/>
            <person name="Gallego-Hernanz M.P."/>
            <person name="Burucoa C."/>
            <person name="Cazenave-Roblot F."/>
            <person name="Plouzeau C."/>
            <person name="Rammaert B."/>
        </authorList>
    </citation>
    <scope>NUCLEOTIDE SEQUENCE [LARGE SCALE GENOMIC DNA]</scope>
    <source>
        <strain evidence="2 3">CHUGA-F75</strain>
    </source>
</reference>
<dbReference type="InterPro" id="IPR003812">
    <property type="entry name" value="Fido"/>
</dbReference>
<sequence>MNKEKDVMIYQLESGALELTADFENETIWASQKDIASIFEVERSVVTKHIKNIYLDNEVDKVSTCAKIAQVQKEGSRNVKRNIEIYNLDIVLAVGYRTNSSKAILFRKWATQTLKQHIIQGYTINQSKVENDPNLLVNIISKLQVSAQKQVNSNDDILELIRTFSYTWFSLQSYDEQKFPKTTTSTDIEISVQQLYRDIQKLKENLINRKEATILFAQEKSKNNLESIVKNVFQNVFGQDVYQSIEEKAAHLLYFVVKNHPFNDGNKRTGAFAFVWLLKKFNYNHRITPEVLATLTILIAESQPADKEKMIGMILLLLAGKVI</sequence>
<dbReference type="PROSITE" id="PS51459">
    <property type="entry name" value="FIDO"/>
    <property type="match status" value="1"/>
</dbReference>
<evidence type="ECO:0000259" key="1">
    <source>
        <dbReference type="PROSITE" id="PS51459"/>
    </source>
</evidence>
<dbReference type="KEGG" id="fsr:KQR59_04075"/>
<name>A0AAJ4NQN4_9GAMM</name>
<keyword evidence="3" id="KW-1185">Reference proteome</keyword>
<accession>A0AAJ4NQN4</accession>
<dbReference type="GO" id="GO:0016301">
    <property type="term" value="F:kinase activity"/>
    <property type="evidence" value="ECO:0007669"/>
    <property type="project" value="InterPro"/>
</dbReference>
<organism evidence="2 3">
    <name type="scientific">Francisella salimarina</name>
    <dbReference type="NCBI Taxonomy" id="2599927"/>
    <lineage>
        <taxon>Bacteria</taxon>
        <taxon>Pseudomonadati</taxon>
        <taxon>Pseudomonadota</taxon>
        <taxon>Gammaproteobacteria</taxon>
        <taxon>Thiotrichales</taxon>
        <taxon>Francisellaceae</taxon>
        <taxon>Francisella</taxon>
    </lineage>
</organism>
<dbReference type="EMBL" id="CP076680">
    <property type="protein sequence ID" value="QWV00068.1"/>
    <property type="molecule type" value="Genomic_DNA"/>
</dbReference>
<dbReference type="NCBIfam" id="TIGR01550">
    <property type="entry name" value="DOC_P1"/>
    <property type="match status" value="1"/>
</dbReference>
<dbReference type="Pfam" id="PF02661">
    <property type="entry name" value="Fic"/>
    <property type="match status" value="1"/>
</dbReference>